<protein>
    <submittedName>
        <fullName evidence="1">Uncharacterized protein</fullName>
    </submittedName>
</protein>
<dbReference type="RefSeq" id="WP_112373591.1">
    <property type="nucleotide sequence ID" value="NZ_CP068086.1"/>
</dbReference>
<evidence type="ECO:0000313" key="2">
    <source>
        <dbReference type="Proteomes" id="UP000251241"/>
    </source>
</evidence>
<dbReference type="AlphaFoldDB" id="A0A2X2L3D8"/>
<dbReference type="Proteomes" id="UP000251241">
    <property type="component" value="Unassembled WGS sequence"/>
</dbReference>
<dbReference type="PROSITE" id="PS51257">
    <property type="entry name" value="PROKAR_LIPOPROTEIN"/>
    <property type="match status" value="1"/>
</dbReference>
<sequence length="409" mass="46513">MSFKRITYFFLGFLLFIGCKRDIHPGIVPPDPEVIEKDKLPIPTGFTTDLGSIKINTTANANQPGEELPGWIRDISGNSASYCHPDVEYFPAGFKGYKYWMVFTPYFGIIGSDRTASLYENPTVVVSNDGKEWITPAGLINPIQRRPALEDSFIQKDGSPNQGYWSDVDWNFNGEEFELYYRGCFFSSKILKKWGAKSANNNKKLNEEAERVIVRQTSKNGIDWTPLELVYNSNEPTSFQDNHILSPTFVRNSTNLTTSYEVDFMPSYKAPIMTNILSRISTNGLDFTAYRDSKKVEFMNKPWLEFSKGYSTWHLQGSYIDGYYFLCLAIGNVDRFTSDMNYLAYSKDGIHFRVFEKPLAAANVYRSSVFPKTSSLKSIEFGAVIGYKSGAFGYREFTISKQVLEDGLK</sequence>
<dbReference type="Gene3D" id="2.115.10.20">
    <property type="entry name" value="Glycosyl hydrolase domain, family 43"/>
    <property type="match status" value="1"/>
</dbReference>
<organism evidence="1 2">
    <name type="scientific">Sphingobacterium multivorum</name>
    <dbReference type="NCBI Taxonomy" id="28454"/>
    <lineage>
        <taxon>Bacteria</taxon>
        <taxon>Pseudomonadati</taxon>
        <taxon>Bacteroidota</taxon>
        <taxon>Sphingobacteriia</taxon>
        <taxon>Sphingobacteriales</taxon>
        <taxon>Sphingobacteriaceae</taxon>
        <taxon>Sphingobacterium</taxon>
    </lineage>
</organism>
<proteinExistence type="predicted"/>
<dbReference type="GeneID" id="97179257"/>
<dbReference type="InterPro" id="IPR023296">
    <property type="entry name" value="Glyco_hydro_beta-prop_sf"/>
</dbReference>
<dbReference type="EMBL" id="UAUU01000002">
    <property type="protein sequence ID" value="SPZ83740.1"/>
    <property type="molecule type" value="Genomic_DNA"/>
</dbReference>
<accession>A0A2X2L3D8</accession>
<reference evidence="1 2" key="1">
    <citation type="submission" date="2018-06" db="EMBL/GenBank/DDBJ databases">
        <authorList>
            <consortium name="Pathogen Informatics"/>
            <person name="Doyle S."/>
        </authorList>
    </citation>
    <scope>NUCLEOTIDE SEQUENCE [LARGE SCALE GENOMIC DNA]</scope>
    <source>
        <strain evidence="1 2">NCTC11343</strain>
    </source>
</reference>
<name>A0A2X2L3D8_SPHMU</name>
<gene>
    <name evidence="1" type="ORF">NCTC11343_00259</name>
</gene>
<evidence type="ECO:0000313" key="1">
    <source>
        <dbReference type="EMBL" id="SPZ83740.1"/>
    </source>
</evidence>